<evidence type="ECO:0000256" key="2">
    <source>
        <dbReference type="ARBA" id="ARBA00022448"/>
    </source>
</evidence>
<dbReference type="InterPro" id="IPR036259">
    <property type="entry name" value="MFS_trans_sf"/>
</dbReference>
<evidence type="ECO:0000256" key="7">
    <source>
        <dbReference type="SAM" id="Phobius"/>
    </source>
</evidence>
<feature type="transmembrane region" description="Helical" evidence="7">
    <location>
        <begin position="247"/>
        <end position="272"/>
    </location>
</feature>
<feature type="transmembrane region" description="Helical" evidence="7">
    <location>
        <begin position="367"/>
        <end position="385"/>
    </location>
</feature>
<evidence type="ECO:0000256" key="4">
    <source>
        <dbReference type="ARBA" id="ARBA00022692"/>
    </source>
</evidence>
<feature type="transmembrane region" description="Helical" evidence="7">
    <location>
        <begin position="74"/>
        <end position="94"/>
    </location>
</feature>
<dbReference type="PANTHER" id="PTHR23513">
    <property type="entry name" value="INTEGRAL MEMBRANE EFFLUX PROTEIN-RELATED"/>
    <property type="match status" value="1"/>
</dbReference>
<reference evidence="8 9" key="1">
    <citation type="submission" date="2016-10" db="EMBL/GenBank/DDBJ databases">
        <authorList>
            <person name="de Groot N.N."/>
        </authorList>
    </citation>
    <scope>NUCLEOTIDE SEQUENCE [LARGE SCALE GENOMIC DNA]</scope>
    <source>
        <strain evidence="8 9">DSM 44945</strain>
    </source>
</reference>
<feature type="transmembrane region" description="Helical" evidence="7">
    <location>
        <begin position="303"/>
        <end position="321"/>
    </location>
</feature>
<organism evidence="8 9">
    <name type="scientific">Planifilum fulgidum</name>
    <dbReference type="NCBI Taxonomy" id="201973"/>
    <lineage>
        <taxon>Bacteria</taxon>
        <taxon>Bacillati</taxon>
        <taxon>Bacillota</taxon>
        <taxon>Bacilli</taxon>
        <taxon>Bacillales</taxon>
        <taxon>Thermoactinomycetaceae</taxon>
        <taxon>Planifilum</taxon>
    </lineage>
</organism>
<feature type="transmembrane region" description="Helical" evidence="7">
    <location>
        <begin position="7"/>
        <end position="31"/>
    </location>
</feature>
<name>A0A1I2NL30_9BACL</name>
<keyword evidence="9" id="KW-1185">Reference proteome</keyword>
<evidence type="ECO:0000256" key="5">
    <source>
        <dbReference type="ARBA" id="ARBA00022989"/>
    </source>
</evidence>
<evidence type="ECO:0000313" key="9">
    <source>
        <dbReference type="Proteomes" id="UP000198661"/>
    </source>
</evidence>
<keyword evidence="5 7" id="KW-1133">Transmembrane helix</keyword>
<feature type="transmembrane region" description="Helical" evidence="7">
    <location>
        <begin position="213"/>
        <end position="235"/>
    </location>
</feature>
<gene>
    <name evidence="8" type="ORF">SAMN04488025_11270</name>
</gene>
<dbReference type="EMBL" id="FOOK01000012">
    <property type="protein sequence ID" value="SFG01981.1"/>
    <property type="molecule type" value="Genomic_DNA"/>
</dbReference>
<proteinExistence type="predicted"/>
<feature type="transmembrane region" description="Helical" evidence="7">
    <location>
        <begin position="342"/>
        <end position="361"/>
    </location>
</feature>
<evidence type="ECO:0000256" key="1">
    <source>
        <dbReference type="ARBA" id="ARBA00004651"/>
    </source>
</evidence>
<dbReference type="RefSeq" id="WP_092037928.1">
    <property type="nucleotide sequence ID" value="NZ_FOOK01000012.1"/>
</dbReference>
<evidence type="ECO:0000256" key="3">
    <source>
        <dbReference type="ARBA" id="ARBA00022475"/>
    </source>
</evidence>
<dbReference type="PANTHER" id="PTHR23513:SF6">
    <property type="entry name" value="MAJOR FACILITATOR SUPERFAMILY ASSOCIATED DOMAIN-CONTAINING PROTEIN"/>
    <property type="match status" value="1"/>
</dbReference>
<evidence type="ECO:0000256" key="6">
    <source>
        <dbReference type="ARBA" id="ARBA00023136"/>
    </source>
</evidence>
<feature type="transmembrane region" description="Helical" evidence="7">
    <location>
        <begin position="37"/>
        <end position="62"/>
    </location>
</feature>
<keyword evidence="6 7" id="KW-0472">Membrane</keyword>
<feature type="transmembrane region" description="Helical" evidence="7">
    <location>
        <begin position="155"/>
        <end position="180"/>
    </location>
</feature>
<accession>A0A1I2NL30</accession>
<feature type="transmembrane region" description="Helical" evidence="7">
    <location>
        <begin position="279"/>
        <end position="297"/>
    </location>
</feature>
<dbReference type="Pfam" id="PF05977">
    <property type="entry name" value="MFS_3"/>
    <property type="match status" value="1"/>
</dbReference>
<sequence length="399" mass="42643">MGRTCFYVFSACFLVEFGRAMYFLVISWVLYELTKSPAYTGLLVGLGFVPGLFLNLVIGVIVDRFHRKGLILSANLLIIAVMISVTIAIGAGVAKPWLIIGTHMLLQVTGSLYRPALQAFLPEAFAKEELPKIFTRAGAASDLGALLGSSLSGTVMAYFSAASSMAAVICCFLLGTVALMPVKHKTALDRGHKKTTAVSDLVSGFTYLRNNTFLLGLFTIMFVGQLVLHTSAAFLPVYVKDFLNGSVQIYGIMAATISIGGIVAGILGTWWWKRSGRSVATRSLLLVAAGLLCVGLSPSLPVSFVGVFLIGAGTTWIRVLLQTVQQMATDPQYHGRMASYRMLCNQSAVAIGGPILGWIASHCGVESSYLALLLPVTGATLFSLFQRKAAGMNIPHTPT</sequence>
<protein>
    <submittedName>
        <fullName evidence="8">Predicted arabinose efflux permease, MFS family</fullName>
    </submittedName>
</protein>
<dbReference type="InterPro" id="IPR010290">
    <property type="entry name" value="TM_effector"/>
</dbReference>
<keyword evidence="2" id="KW-0813">Transport</keyword>
<dbReference type="GO" id="GO:0005886">
    <property type="term" value="C:plasma membrane"/>
    <property type="evidence" value="ECO:0007669"/>
    <property type="project" value="UniProtKB-SubCell"/>
</dbReference>
<evidence type="ECO:0000313" key="8">
    <source>
        <dbReference type="EMBL" id="SFG01981.1"/>
    </source>
</evidence>
<comment type="subcellular location">
    <subcellularLocation>
        <location evidence="1">Cell membrane</location>
        <topology evidence="1">Multi-pass membrane protein</topology>
    </subcellularLocation>
</comment>
<dbReference type="AlphaFoldDB" id="A0A1I2NL30"/>
<keyword evidence="3" id="KW-1003">Cell membrane</keyword>
<dbReference type="OrthoDB" id="2957917at2"/>
<dbReference type="Proteomes" id="UP000198661">
    <property type="component" value="Unassembled WGS sequence"/>
</dbReference>
<dbReference type="Gene3D" id="1.20.1250.20">
    <property type="entry name" value="MFS general substrate transporter like domains"/>
    <property type="match status" value="1"/>
</dbReference>
<keyword evidence="4 7" id="KW-0812">Transmembrane</keyword>
<dbReference type="SUPFAM" id="SSF103473">
    <property type="entry name" value="MFS general substrate transporter"/>
    <property type="match status" value="1"/>
</dbReference>
<dbReference type="STRING" id="201973.SAMN04488025_11270"/>
<dbReference type="CDD" id="cd06173">
    <property type="entry name" value="MFS_MefA_like"/>
    <property type="match status" value="1"/>
</dbReference>